<gene>
    <name evidence="4" type="primary">cpaB</name>
    <name evidence="4" type="ORF">GJ697_26695</name>
</gene>
<organism evidence="4 5">
    <name type="scientific">Duganella alba</name>
    <dbReference type="NCBI Taxonomy" id="2666081"/>
    <lineage>
        <taxon>Bacteria</taxon>
        <taxon>Pseudomonadati</taxon>
        <taxon>Pseudomonadota</taxon>
        <taxon>Betaproteobacteria</taxon>
        <taxon>Burkholderiales</taxon>
        <taxon>Oxalobacteraceae</taxon>
        <taxon>Telluria group</taxon>
        <taxon>Duganella</taxon>
    </lineage>
</organism>
<dbReference type="NCBIfam" id="TIGR03177">
    <property type="entry name" value="pilus_cpaB"/>
    <property type="match status" value="1"/>
</dbReference>
<evidence type="ECO:0000313" key="5">
    <source>
        <dbReference type="Proteomes" id="UP000481037"/>
    </source>
</evidence>
<dbReference type="Proteomes" id="UP000481037">
    <property type="component" value="Unassembled WGS sequence"/>
</dbReference>
<evidence type="ECO:0000256" key="2">
    <source>
        <dbReference type="SAM" id="Phobius"/>
    </source>
</evidence>
<dbReference type="EMBL" id="WKJM01000034">
    <property type="protein sequence ID" value="MRX11418.1"/>
    <property type="molecule type" value="Genomic_DNA"/>
</dbReference>
<sequence length="323" mass="33901">MNLDKLKQLRHVRPGKTWIILGIALAIGGLAAFAANSFLSKQVEAIEARGKGKMVNVVVAKTDIARGVKLDNHNVAVRSVPSEYAHSVAVTPDDFARIDGQPLAYPVKAGEMILWGLMETQRAPTFSARVENGRRAMTVPVDEINSISGMLEPGDMIDLIVTVTQNEKKLTFPLLQKVHVMATGQRSVDDPAGGPRKNYSTVTIDTTPAQAQNLIVARDVGKLTALLRNPQDEEAIGAEANDLASLMGFKARLKAAGGAGAGPAVPRAVPVIYGNGKVPPEALHLRRVAGAKGAAPVEAAPTPAAPAADAAAADEQAPSLGMR</sequence>
<dbReference type="Pfam" id="PF08666">
    <property type="entry name" value="SAF"/>
    <property type="match status" value="1"/>
</dbReference>
<keyword evidence="2" id="KW-0812">Transmembrane</keyword>
<reference evidence="4 5" key="1">
    <citation type="submission" date="2019-11" db="EMBL/GenBank/DDBJ databases">
        <title>Novel species isolated from a subtropical stream in China.</title>
        <authorList>
            <person name="Lu H."/>
        </authorList>
    </citation>
    <scope>NUCLEOTIDE SEQUENCE [LARGE SCALE GENOMIC DNA]</scope>
    <source>
        <strain evidence="4 5">FT25W</strain>
    </source>
</reference>
<name>A0A6L5QQ01_9BURK</name>
<proteinExistence type="predicted"/>
<feature type="transmembrane region" description="Helical" evidence="2">
    <location>
        <begin position="20"/>
        <end position="39"/>
    </location>
</feature>
<evidence type="ECO:0000313" key="4">
    <source>
        <dbReference type="EMBL" id="MRX11418.1"/>
    </source>
</evidence>
<accession>A0A6L5QQ01</accession>
<dbReference type="InterPro" id="IPR017592">
    <property type="entry name" value="Pilus_assmbl_Flp-typ_CpaB"/>
</dbReference>
<dbReference type="AlphaFoldDB" id="A0A6L5QQ01"/>
<protein>
    <submittedName>
        <fullName evidence="4">Flp pilus assembly protein CpaB</fullName>
    </submittedName>
</protein>
<dbReference type="RefSeq" id="WP_154369787.1">
    <property type="nucleotide sequence ID" value="NZ_WKJM01000034.1"/>
</dbReference>
<keyword evidence="2" id="KW-0472">Membrane</keyword>
<comment type="caution">
    <text evidence="4">The sequence shown here is derived from an EMBL/GenBank/DDBJ whole genome shotgun (WGS) entry which is preliminary data.</text>
</comment>
<evidence type="ECO:0000259" key="3">
    <source>
        <dbReference type="SMART" id="SM00858"/>
    </source>
</evidence>
<dbReference type="CDD" id="cd11614">
    <property type="entry name" value="SAF_CpaB_FlgA_like"/>
    <property type="match status" value="1"/>
</dbReference>
<evidence type="ECO:0000256" key="1">
    <source>
        <dbReference type="SAM" id="MobiDB-lite"/>
    </source>
</evidence>
<feature type="region of interest" description="Disordered" evidence="1">
    <location>
        <begin position="294"/>
        <end position="323"/>
    </location>
</feature>
<dbReference type="InterPro" id="IPR013974">
    <property type="entry name" value="SAF"/>
</dbReference>
<feature type="domain" description="SAF" evidence="3">
    <location>
        <begin position="55"/>
        <end position="119"/>
    </location>
</feature>
<dbReference type="Pfam" id="PF16976">
    <property type="entry name" value="RcpC"/>
    <property type="match status" value="1"/>
</dbReference>
<keyword evidence="5" id="KW-1185">Reference proteome</keyword>
<dbReference type="SMART" id="SM00858">
    <property type="entry name" value="SAF"/>
    <property type="match status" value="1"/>
</dbReference>
<keyword evidence="2" id="KW-1133">Transmembrane helix</keyword>
<dbReference type="InterPro" id="IPR031571">
    <property type="entry name" value="RcpC_dom"/>
</dbReference>